<reference evidence="2" key="1">
    <citation type="submission" date="2018-11" db="EMBL/GenBank/DDBJ databases">
        <authorList>
            <consortium name="Pathogen Informatics"/>
        </authorList>
    </citation>
    <scope>NUCLEOTIDE SEQUENCE</scope>
</reference>
<evidence type="ECO:0000313" key="2">
    <source>
        <dbReference type="EMBL" id="VEL30267.1"/>
    </source>
</evidence>
<feature type="region of interest" description="Disordered" evidence="1">
    <location>
        <begin position="44"/>
        <end position="71"/>
    </location>
</feature>
<dbReference type="AlphaFoldDB" id="A0A3S5CRE7"/>
<accession>A0A3S5CRE7</accession>
<comment type="caution">
    <text evidence="2">The sequence shown here is derived from an EMBL/GenBank/DDBJ whole genome shotgun (WGS) entry which is preliminary data.</text>
</comment>
<dbReference type="EMBL" id="CAAALY010110856">
    <property type="protein sequence ID" value="VEL30267.1"/>
    <property type="molecule type" value="Genomic_DNA"/>
</dbReference>
<sequence length="71" mass="7747">MRVLAQRGCGTVCCAFQRSHSAPNEPDRGKHNPLLVERFQPRVGFGRAAGRPPSRQLDVESNPTGPRNPPA</sequence>
<dbReference type="Proteomes" id="UP000784294">
    <property type="component" value="Unassembled WGS sequence"/>
</dbReference>
<evidence type="ECO:0000256" key="1">
    <source>
        <dbReference type="SAM" id="MobiDB-lite"/>
    </source>
</evidence>
<name>A0A3S5CRE7_9PLAT</name>
<keyword evidence="3" id="KW-1185">Reference proteome</keyword>
<protein>
    <submittedName>
        <fullName evidence="2">Uncharacterized protein</fullName>
    </submittedName>
</protein>
<evidence type="ECO:0000313" key="3">
    <source>
        <dbReference type="Proteomes" id="UP000784294"/>
    </source>
</evidence>
<proteinExistence type="predicted"/>
<gene>
    <name evidence="2" type="ORF">PXEA_LOCUS23707</name>
</gene>
<organism evidence="2 3">
    <name type="scientific">Protopolystoma xenopodis</name>
    <dbReference type="NCBI Taxonomy" id="117903"/>
    <lineage>
        <taxon>Eukaryota</taxon>
        <taxon>Metazoa</taxon>
        <taxon>Spiralia</taxon>
        <taxon>Lophotrochozoa</taxon>
        <taxon>Platyhelminthes</taxon>
        <taxon>Monogenea</taxon>
        <taxon>Polyopisthocotylea</taxon>
        <taxon>Polystomatidea</taxon>
        <taxon>Polystomatidae</taxon>
        <taxon>Protopolystoma</taxon>
    </lineage>
</organism>